<comment type="caution">
    <text evidence="2">The sequence shown here is derived from an EMBL/GenBank/DDBJ whole genome shotgun (WGS) entry which is preliminary data.</text>
</comment>
<accession>A0AAV6WHX9</accession>
<feature type="region of interest" description="Disordered" evidence="1">
    <location>
        <begin position="1"/>
        <end position="38"/>
    </location>
</feature>
<dbReference type="AlphaFoldDB" id="A0AAV6WHX9"/>
<organism evidence="2 3">
    <name type="scientific">Buddleja alternifolia</name>
    <dbReference type="NCBI Taxonomy" id="168488"/>
    <lineage>
        <taxon>Eukaryota</taxon>
        <taxon>Viridiplantae</taxon>
        <taxon>Streptophyta</taxon>
        <taxon>Embryophyta</taxon>
        <taxon>Tracheophyta</taxon>
        <taxon>Spermatophyta</taxon>
        <taxon>Magnoliopsida</taxon>
        <taxon>eudicotyledons</taxon>
        <taxon>Gunneridae</taxon>
        <taxon>Pentapetalae</taxon>
        <taxon>asterids</taxon>
        <taxon>lamiids</taxon>
        <taxon>Lamiales</taxon>
        <taxon>Scrophulariaceae</taxon>
        <taxon>Buddlejeae</taxon>
        <taxon>Buddleja</taxon>
    </lineage>
</organism>
<dbReference type="PANTHER" id="PTHR36387:SF2">
    <property type="entry name" value="UDP-N-ACETYLMURAMOYL-L-ALANYL-D-GLUTAMATE-2, 6-DIAMINOPIMELATE LIGASE"/>
    <property type="match status" value="1"/>
</dbReference>
<feature type="region of interest" description="Disordered" evidence="1">
    <location>
        <begin position="51"/>
        <end position="85"/>
    </location>
</feature>
<dbReference type="Proteomes" id="UP000826271">
    <property type="component" value="Unassembled WGS sequence"/>
</dbReference>
<feature type="compositionally biased region" description="Basic and acidic residues" evidence="1">
    <location>
        <begin position="26"/>
        <end position="38"/>
    </location>
</feature>
<evidence type="ECO:0000313" key="2">
    <source>
        <dbReference type="EMBL" id="KAG8367022.1"/>
    </source>
</evidence>
<evidence type="ECO:0000313" key="3">
    <source>
        <dbReference type="Proteomes" id="UP000826271"/>
    </source>
</evidence>
<keyword evidence="3" id="KW-1185">Reference proteome</keyword>
<feature type="compositionally biased region" description="Basic and acidic residues" evidence="1">
    <location>
        <begin position="59"/>
        <end position="85"/>
    </location>
</feature>
<dbReference type="EMBL" id="WHWC01000016">
    <property type="protein sequence ID" value="KAG8367022.1"/>
    <property type="molecule type" value="Genomic_DNA"/>
</dbReference>
<dbReference type="PANTHER" id="PTHR36387">
    <property type="entry name" value="UDP-N-ACETYLMURAMOYL-L-ALANYL-D-GLUTAMATE-2, 6-DIAMINOPIMELATE LIGASE"/>
    <property type="match status" value="1"/>
</dbReference>
<evidence type="ECO:0000256" key="1">
    <source>
        <dbReference type="SAM" id="MobiDB-lite"/>
    </source>
</evidence>
<name>A0AAV6WHX9_9LAMI</name>
<gene>
    <name evidence="2" type="ORF">BUALT_Bualt16G0029200</name>
</gene>
<protein>
    <submittedName>
        <fullName evidence="2">Uncharacterized protein</fullName>
    </submittedName>
</protein>
<proteinExistence type="predicted"/>
<reference evidence="2" key="1">
    <citation type="submission" date="2019-10" db="EMBL/GenBank/DDBJ databases">
        <authorList>
            <person name="Zhang R."/>
            <person name="Pan Y."/>
            <person name="Wang J."/>
            <person name="Ma R."/>
            <person name="Yu S."/>
        </authorList>
    </citation>
    <scope>NUCLEOTIDE SEQUENCE</scope>
    <source>
        <strain evidence="2">LA-IB0</strain>
        <tissue evidence="2">Leaf</tissue>
    </source>
</reference>
<sequence>MSNREVDSDSDAPEEFTLQQGMQQDEEIRKVRTESKSRVVREVKERRRRWAQKLTPRTLPKEECNKDETKIERHEESQNDKGMLSDDMVKLLADREKKVFTLESEDEEAVKKSMSKKRRPKKLGFLSLIL</sequence>